<proteinExistence type="inferred from homology"/>
<dbReference type="InterPro" id="IPR029066">
    <property type="entry name" value="PLP-binding_barrel"/>
</dbReference>
<dbReference type="RefSeq" id="WP_008488837.1">
    <property type="nucleotide sequence ID" value="NZ_AMRG01000009.1"/>
</dbReference>
<dbReference type="SMART" id="SM01119">
    <property type="entry name" value="D-ser_dehydrat"/>
    <property type="match status" value="1"/>
</dbReference>
<dbReference type="PATRIC" id="fig|740709.3.peg.1626"/>
<dbReference type="EMBL" id="AMRG01000009">
    <property type="protein sequence ID" value="EKE83355.1"/>
    <property type="molecule type" value="Genomic_DNA"/>
</dbReference>
<dbReference type="InterPro" id="IPR051466">
    <property type="entry name" value="D-amino_acid_metab_enzyme"/>
</dbReference>
<dbReference type="PANTHER" id="PTHR28004">
    <property type="entry name" value="ZGC:162816-RELATED"/>
    <property type="match status" value="1"/>
</dbReference>
<dbReference type="GO" id="GO:0036088">
    <property type="term" value="P:D-serine catabolic process"/>
    <property type="evidence" value="ECO:0007669"/>
    <property type="project" value="TreeGrafter"/>
</dbReference>
<dbReference type="Pfam" id="PF14031">
    <property type="entry name" value="D-ser_dehydrat"/>
    <property type="match status" value="1"/>
</dbReference>
<keyword evidence="6" id="KW-1185">Reference proteome</keyword>
<comment type="caution">
    <text evidence="5">The sequence shown here is derived from an EMBL/GenBank/DDBJ whole genome shotgun (WGS) entry which is preliminary data.</text>
</comment>
<dbReference type="InterPro" id="IPR026956">
    <property type="entry name" value="D-ser_dehydrat-like_dom"/>
</dbReference>
<dbReference type="PANTHER" id="PTHR28004:SF2">
    <property type="entry name" value="D-SERINE DEHYDRATASE"/>
    <property type="match status" value="1"/>
</dbReference>
<keyword evidence="2" id="KW-0456">Lyase</keyword>
<dbReference type="GO" id="GO:0008721">
    <property type="term" value="F:D-serine ammonia-lyase activity"/>
    <property type="evidence" value="ECO:0007669"/>
    <property type="project" value="TreeGrafter"/>
</dbReference>
<comment type="similarity">
    <text evidence="1">Belongs to the DSD1 family.</text>
</comment>
<dbReference type="Pfam" id="PF01168">
    <property type="entry name" value="Ala_racemase_N"/>
    <property type="match status" value="1"/>
</dbReference>
<dbReference type="Gene3D" id="2.40.37.20">
    <property type="entry name" value="D-serine dehydratase-like domain"/>
    <property type="match status" value="1"/>
</dbReference>
<evidence type="ECO:0000256" key="1">
    <source>
        <dbReference type="ARBA" id="ARBA00005323"/>
    </source>
</evidence>
<dbReference type="SUPFAM" id="SSF51419">
    <property type="entry name" value="PLP-binding barrel"/>
    <property type="match status" value="1"/>
</dbReference>
<dbReference type="InterPro" id="IPR042208">
    <property type="entry name" value="D-ser_dehydrat-like_sf"/>
</dbReference>
<accession>K2L093</accession>
<dbReference type="AlphaFoldDB" id="K2L093"/>
<evidence type="ECO:0000313" key="5">
    <source>
        <dbReference type="EMBL" id="EKE83355.1"/>
    </source>
</evidence>
<evidence type="ECO:0000313" key="6">
    <source>
        <dbReference type="Proteomes" id="UP000014115"/>
    </source>
</evidence>
<gene>
    <name evidence="5" type="ORF">A10D4_08027</name>
</gene>
<protein>
    <recommendedName>
        <fullName evidence="4">D-serine dehydratase-like domain-containing protein</fullName>
    </recommendedName>
</protein>
<dbReference type="Proteomes" id="UP000014115">
    <property type="component" value="Unassembled WGS sequence"/>
</dbReference>
<dbReference type="Gene3D" id="3.20.20.10">
    <property type="entry name" value="Alanine racemase"/>
    <property type="match status" value="1"/>
</dbReference>
<dbReference type="InterPro" id="IPR001608">
    <property type="entry name" value="Ala_racemase_N"/>
</dbReference>
<keyword evidence="3" id="KW-0175">Coiled coil</keyword>
<organism evidence="5 6">
    <name type="scientific">Idiomarina xiamenensis 10-D-4</name>
    <dbReference type="NCBI Taxonomy" id="740709"/>
    <lineage>
        <taxon>Bacteria</taxon>
        <taxon>Pseudomonadati</taxon>
        <taxon>Pseudomonadota</taxon>
        <taxon>Gammaproteobacteria</taxon>
        <taxon>Alteromonadales</taxon>
        <taxon>Idiomarinaceae</taxon>
        <taxon>Idiomarina</taxon>
    </lineage>
</organism>
<evidence type="ECO:0000259" key="4">
    <source>
        <dbReference type="SMART" id="SM01119"/>
    </source>
</evidence>
<dbReference type="STRING" id="740709.A10D4_08027"/>
<feature type="coiled-coil region" evidence="3">
    <location>
        <begin position="185"/>
        <end position="212"/>
    </location>
</feature>
<name>K2L093_9GAMM</name>
<reference evidence="5 6" key="1">
    <citation type="journal article" date="2012" name="J. Bacteriol.">
        <title>Genome Sequence of Idiomarina xiamenensis Type Strain 10-D-4.</title>
        <authorList>
            <person name="Lai Q."/>
            <person name="Wang L."/>
            <person name="Wang W."/>
            <person name="Shao Z."/>
        </authorList>
    </citation>
    <scope>NUCLEOTIDE SEQUENCE [LARGE SCALE GENOMIC DNA]</scope>
    <source>
        <strain evidence="5 6">10-D-4</strain>
    </source>
</reference>
<dbReference type="OrthoDB" id="9772497at2"/>
<evidence type="ECO:0000256" key="2">
    <source>
        <dbReference type="ARBA" id="ARBA00023239"/>
    </source>
</evidence>
<sequence length="384" mass="41902">MTKISSLALVEKPDTPFLAIDKNVMLRNIERMRKHIGSRSDSVTIRPHFKTLRTLDAAPYLLSDQSQPITVSTLKEAEVLAAVGYSNMTYAVGIAAHKLPRVQALLAQGVDCRIILDNQAQVTAVNDFCQQTQCTIAVMIELDCDGHRGGIRADDAELITLARQLQDGAAEFRGVLTHAGESYHCHDAQQLRQAAQAEVDAARLASQRLRDQGIACAEVSVGSTPTALSDVDLRGISEVRAGVYTLFDLVMYGIGVCQLADIAARVVTTVIGHNAERGWLLTDAGWMALSSDRGSAATWQDHGYGLVADSAGNLLQGLQVSQANQEHGVITRTDGKPLNIEDFAIGTRLQILPNHACATMAMHDHYQVFDDQNRHQIWSRIRGW</sequence>
<evidence type="ECO:0000256" key="3">
    <source>
        <dbReference type="SAM" id="Coils"/>
    </source>
</evidence>
<feature type="domain" description="D-serine dehydratase-like" evidence="4">
    <location>
        <begin position="263"/>
        <end position="370"/>
    </location>
</feature>
<dbReference type="eggNOG" id="COG3616">
    <property type="taxonomic scope" value="Bacteria"/>
</dbReference>